<evidence type="ECO:0000313" key="1">
    <source>
        <dbReference type="EMBL" id="GAA1809907.1"/>
    </source>
</evidence>
<sequence length="68" mass="7657">MNGYRLLLVSAVGARDGMALELDAIDGEQIAEVFEDEDTKERTVTFFVDRAVPLEAVEWLLEQARTEL</sequence>
<gene>
    <name evidence="1" type="ORF">GCM10009811_36240</name>
</gene>
<dbReference type="EMBL" id="BAAAPO010000064">
    <property type="protein sequence ID" value="GAA1809907.1"/>
    <property type="molecule type" value="Genomic_DNA"/>
</dbReference>
<reference evidence="1 2" key="1">
    <citation type="journal article" date="2019" name="Int. J. Syst. Evol. Microbiol.">
        <title>The Global Catalogue of Microorganisms (GCM) 10K type strain sequencing project: providing services to taxonomists for standard genome sequencing and annotation.</title>
        <authorList>
            <consortium name="The Broad Institute Genomics Platform"/>
            <consortium name="The Broad Institute Genome Sequencing Center for Infectious Disease"/>
            <person name="Wu L."/>
            <person name="Ma J."/>
        </authorList>
    </citation>
    <scope>NUCLEOTIDE SEQUENCE [LARGE SCALE GENOMIC DNA]</scope>
    <source>
        <strain evidence="1 2">JCM 15592</strain>
    </source>
</reference>
<dbReference type="Proteomes" id="UP001499938">
    <property type="component" value="Unassembled WGS sequence"/>
</dbReference>
<evidence type="ECO:0000313" key="2">
    <source>
        <dbReference type="Proteomes" id="UP001499938"/>
    </source>
</evidence>
<comment type="caution">
    <text evidence="1">The sequence shown here is derived from an EMBL/GenBank/DDBJ whole genome shotgun (WGS) entry which is preliminary data.</text>
</comment>
<accession>A0ABN2M5S4</accession>
<organism evidence="1 2">
    <name type="scientific">Nostocoides veronense</name>
    <dbReference type="NCBI Taxonomy" id="330836"/>
    <lineage>
        <taxon>Bacteria</taxon>
        <taxon>Bacillati</taxon>
        <taxon>Actinomycetota</taxon>
        <taxon>Actinomycetes</taxon>
        <taxon>Micrococcales</taxon>
        <taxon>Intrasporangiaceae</taxon>
        <taxon>Nostocoides</taxon>
    </lineage>
</organism>
<protein>
    <submittedName>
        <fullName evidence="1">Uncharacterized protein</fullName>
    </submittedName>
</protein>
<proteinExistence type="predicted"/>
<name>A0ABN2M5S4_9MICO</name>
<keyword evidence="2" id="KW-1185">Reference proteome</keyword>